<organism evidence="2 3">
    <name type="scientific">Sphingomonas turrisvirgatae</name>
    <dbReference type="NCBI Taxonomy" id="1888892"/>
    <lineage>
        <taxon>Bacteria</taxon>
        <taxon>Pseudomonadati</taxon>
        <taxon>Pseudomonadota</taxon>
        <taxon>Alphaproteobacteria</taxon>
        <taxon>Sphingomonadales</taxon>
        <taxon>Sphingomonadaceae</taxon>
        <taxon>Sphingomonas</taxon>
    </lineage>
</organism>
<evidence type="ECO:0000313" key="3">
    <source>
        <dbReference type="Proteomes" id="UP000094487"/>
    </source>
</evidence>
<evidence type="ECO:0000313" key="2">
    <source>
        <dbReference type="EMBL" id="ODP38337.1"/>
    </source>
</evidence>
<reference evidence="2 3" key="1">
    <citation type="submission" date="2016-08" db="EMBL/GenBank/DDBJ databases">
        <title>Draft genome of the agarase producing Sphingomonas sp. MCT13.</title>
        <authorList>
            <person name="D'Andrea M.M."/>
            <person name="Rossolini G.M."/>
            <person name="Thaller M.C."/>
        </authorList>
    </citation>
    <scope>NUCLEOTIDE SEQUENCE [LARGE SCALE GENOMIC DNA]</scope>
    <source>
        <strain evidence="2 3">MCT13</strain>
    </source>
</reference>
<dbReference type="STRING" id="1888892.BFL28_14550"/>
<keyword evidence="3" id="KW-1185">Reference proteome</keyword>
<keyword evidence="1" id="KW-0732">Signal</keyword>
<dbReference type="Pfam" id="PF04338">
    <property type="entry name" value="DUF481"/>
    <property type="match status" value="1"/>
</dbReference>
<dbReference type="AlphaFoldDB" id="A0A1E3LX24"/>
<proteinExistence type="predicted"/>
<feature type="signal peptide" evidence="1">
    <location>
        <begin position="1"/>
        <end position="20"/>
    </location>
</feature>
<evidence type="ECO:0000256" key="1">
    <source>
        <dbReference type="SAM" id="SignalP"/>
    </source>
</evidence>
<dbReference type="InterPro" id="IPR007433">
    <property type="entry name" value="DUF481"/>
</dbReference>
<protein>
    <recommendedName>
        <fullName evidence="4">Salt-induced outer membrane protein</fullName>
    </recommendedName>
</protein>
<sequence length="331" mass="36054">MRQTMLLLAAPLLAVIPAQADTLPQIAIAPIPLVEPVPQEEVPPALPPPPPPSVEKSIEVRAMLDAAMKAGDEGAVNAIVKYAKAADKERAADFESAAKAWKQARKQEAERRIREARFLDLVKGRAEFGGYVSTGNTENIGLTGVVDLKREGLDWRHKLRVHADYQESLGVTTRERYLAAYEPNLKIDDRAYVYGAALFESDRFAGFDARASVSAGAGYTAIKTAALKIDVELGPAFRHTVFTDAPTESQLAARGKLDIDWKLSRGITLSQDASAYVQQANSTITGKTALRARLFGPLSAQMSYAVNYESAPPERRKTTDTISRASLLIDF</sequence>
<dbReference type="Proteomes" id="UP000094487">
    <property type="component" value="Unassembled WGS sequence"/>
</dbReference>
<feature type="chain" id="PRO_5009132129" description="Salt-induced outer membrane protein" evidence="1">
    <location>
        <begin position="21"/>
        <end position="331"/>
    </location>
</feature>
<comment type="caution">
    <text evidence="2">The sequence shown here is derived from an EMBL/GenBank/DDBJ whole genome shotgun (WGS) entry which is preliminary data.</text>
</comment>
<gene>
    <name evidence="2" type="ORF">BFL28_14550</name>
</gene>
<accession>A0A1E3LX24</accession>
<name>A0A1E3LX24_9SPHN</name>
<dbReference type="RefSeq" id="WP_069319989.1">
    <property type="nucleotide sequence ID" value="NZ_MDDS01000016.1"/>
</dbReference>
<dbReference type="EMBL" id="MDDS01000016">
    <property type="protein sequence ID" value="ODP38337.1"/>
    <property type="molecule type" value="Genomic_DNA"/>
</dbReference>
<evidence type="ECO:0008006" key="4">
    <source>
        <dbReference type="Google" id="ProtNLM"/>
    </source>
</evidence>